<gene>
    <name evidence="2" type="ORF">BRAA09T39912Z</name>
</gene>
<protein>
    <submittedName>
        <fullName evidence="2">Uncharacterized protein</fullName>
    </submittedName>
</protein>
<organism evidence="2">
    <name type="scientific">Brassica campestris</name>
    <name type="common">Field mustard</name>
    <dbReference type="NCBI Taxonomy" id="3711"/>
    <lineage>
        <taxon>Eukaryota</taxon>
        <taxon>Viridiplantae</taxon>
        <taxon>Streptophyta</taxon>
        <taxon>Embryophyta</taxon>
        <taxon>Tracheophyta</taxon>
        <taxon>Spermatophyta</taxon>
        <taxon>Magnoliopsida</taxon>
        <taxon>eudicotyledons</taxon>
        <taxon>Gunneridae</taxon>
        <taxon>Pentapetalae</taxon>
        <taxon>rosids</taxon>
        <taxon>malvids</taxon>
        <taxon>Brassicales</taxon>
        <taxon>Brassicaceae</taxon>
        <taxon>Brassiceae</taxon>
        <taxon>Brassica</taxon>
    </lineage>
</organism>
<name>A0A3P5YNF9_BRACM</name>
<evidence type="ECO:0000313" key="2">
    <source>
        <dbReference type="EMBL" id="VDC62301.1"/>
    </source>
</evidence>
<feature type="region of interest" description="Disordered" evidence="1">
    <location>
        <begin position="1"/>
        <end position="46"/>
    </location>
</feature>
<dbReference type="AlphaFoldDB" id="A0A3P5YNF9"/>
<sequence>MSSNHSSPRSTASMDKPPLPRKSFINSVSKKLGKLNPLASHLEEEL</sequence>
<proteinExistence type="predicted"/>
<dbReference type="EMBL" id="LR031568">
    <property type="protein sequence ID" value="VDC62301.1"/>
    <property type="molecule type" value="Genomic_DNA"/>
</dbReference>
<feature type="compositionally biased region" description="Polar residues" evidence="1">
    <location>
        <begin position="1"/>
        <end position="13"/>
    </location>
</feature>
<accession>A0A3P5YNF9</accession>
<evidence type="ECO:0000256" key="1">
    <source>
        <dbReference type="SAM" id="MobiDB-lite"/>
    </source>
</evidence>
<reference evidence="2" key="1">
    <citation type="submission" date="2018-11" db="EMBL/GenBank/DDBJ databases">
        <authorList>
            <consortium name="Genoscope - CEA"/>
            <person name="William W."/>
        </authorList>
    </citation>
    <scope>NUCLEOTIDE SEQUENCE</scope>
</reference>